<dbReference type="RefSeq" id="WP_373656404.1">
    <property type="nucleotide sequence ID" value="NZ_JBGUAW010000008.1"/>
</dbReference>
<sequence length="70" mass="7967">MDMTEIRAIARRKGIKPAKARKAELIHRIQRAEGNFDCFASAEAGYCDQPACLWREDCFRQARKRGGLSP</sequence>
<proteinExistence type="predicted"/>
<reference evidence="1 2" key="1">
    <citation type="submission" date="2024-08" db="EMBL/GenBank/DDBJ databases">
        <title>Whole-genome sequencing of halo(alkali)philic microorganisms from hypersaline lakes.</title>
        <authorList>
            <person name="Sorokin D.Y."/>
            <person name="Merkel A.Y."/>
            <person name="Messina E."/>
            <person name="Yakimov M."/>
        </authorList>
    </citation>
    <scope>NUCLEOTIDE SEQUENCE [LARGE SCALE GENOMIC DNA]</scope>
    <source>
        <strain evidence="1 2">Cl-TMA</strain>
    </source>
</reference>
<dbReference type="EMBL" id="JBGUAW010000008">
    <property type="protein sequence ID" value="MFA9461620.1"/>
    <property type="molecule type" value="Genomic_DNA"/>
</dbReference>
<evidence type="ECO:0000313" key="2">
    <source>
        <dbReference type="Proteomes" id="UP001575181"/>
    </source>
</evidence>
<name>A0ABV4TWC0_9GAMM</name>
<gene>
    <name evidence="1" type="ORF">ACERLL_12380</name>
</gene>
<evidence type="ECO:0000313" key="1">
    <source>
        <dbReference type="EMBL" id="MFA9461620.1"/>
    </source>
</evidence>
<accession>A0ABV4TWC0</accession>
<organism evidence="1 2">
    <name type="scientific">Thiohalorhabdus methylotrophus</name>
    <dbReference type="NCBI Taxonomy" id="3242694"/>
    <lineage>
        <taxon>Bacteria</taxon>
        <taxon>Pseudomonadati</taxon>
        <taxon>Pseudomonadota</taxon>
        <taxon>Gammaproteobacteria</taxon>
        <taxon>Thiohalorhabdales</taxon>
        <taxon>Thiohalorhabdaceae</taxon>
        <taxon>Thiohalorhabdus</taxon>
    </lineage>
</organism>
<keyword evidence="2" id="KW-1185">Reference proteome</keyword>
<dbReference type="Proteomes" id="UP001575181">
    <property type="component" value="Unassembled WGS sequence"/>
</dbReference>
<protein>
    <submittedName>
        <fullName evidence="1">Rho termination factor N-terminal domain-containing protein</fullName>
    </submittedName>
</protein>
<comment type="caution">
    <text evidence="1">The sequence shown here is derived from an EMBL/GenBank/DDBJ whole genome shotgun (WGS) entry which is preliminary data.</text>
</comment>